<feature type="domain" description="DnaB/C C-terminal" evidence="3">
    <location>
        <begin position="259"/>
        <end position="323"/>
    </location>
</feature>
<keyword evidence="6" id="KW-1185">Reference proteome</keyword>
<gene>
    <name evidence="5" type="ORF">HNQ47_001822</name>
</gene>
<feature type="region of interest" description="Disordered" evidence="2">
    <location>
        <begin position="323"/>
        <end position="346"/>
    </location>
</feature>
<reference evidence="5 6" key="1">
    <citation type="submission" date="2020-08" db="EMBL/GenBank/DDBJ databases">
        <title>Genomic Encyclopedia of Type Strains, Phase IV (KMG-IV): sequencing the most valuable type-strain genomes for metagenomic binning, comparative biology and taxonomic classification.</title>
        <authorList>
            <person name="Goeker M."/>
        </authorList>
    </citation>
    <scope>NUCLEOTIDE SEQUENCE [LARGE SCALE GENOMIC DNA]</scope>
    <source>
        <strain evidence="5 6">DSM 25799</strain>
    </source>
</reference>
<organism evidence="5 6">
    <name type="scientific">Catenisphaera adipataccumulans</name>
    <dbReference type="NCBI Taxonomy" id="700500"/>
    <lineage>
        <taxon>Bacteria</taxon>
        <taxon>Bacillati</taxon>
        <taxon>Bacillota</taxon>
        <taxon>Erysipelotrichia</taxon>
        <taxon>Erysipelotrichales</taxon>
        <taxon>Erysipelotrichaceae</taxon>
        <taxon>Catenisphaera</taxon>
    </lineage>
</organism>
<dbReference type="RefSeq" id="WP_183329075.1">
    <property type="nucleotide sequence ID" value="NZ_JACHHK010000008.1"/>
</dbReference>
<evidence type="ECO:0000313" key="6">
    <source>
        <dbReference type="Proteomes" id="UP000539953"/>
    </source>
</evidence>
<evidence type="ECO:0000259" key="4">
    <source>
        <dbReference type="Pfam" id="PF25888"/>
    </source>
</evidence>
<dbReference type="InterPro" id="IPR034829">
    <property type="entry name" value="DnaD-like_sf"/>
</dbReference>
<evidence type="ECO:0000313" key="5">
    <source>
        <dbReference type="EMBL" id="MBB5183781.1"/>
    </source>
</evidence>
<comment type="caution">
    <text evidence="5">The sequence shown here is derived from an EMBL/GenBank/DDBJ whole genome shotgun (WGS) entry which is preliminary data.</text>
</comment>
<accession>A0A7W8CYL4</accession>
<feature type="domain" description="Replicative helicase loading/DNA remodeling protein DnaB N-terminal winged helix" evidence="4">
    <location>
        <begin position="9"/>
        <end position="230"/>
    </location>
</feature>
<evidence type="ECO:0000256" key="2">
    <source>
        <dbReference type="SAM" id="MobiDB-lite"/>
    </source>
</evidence>
<proteinExistence type="inferred from homology"/>
<sequence>MKCRIVRAQAAIQRESLYLYYYPLIGKDACILYEILQCCPEEIRSSDLETLCDLRGSRFVQARKKLEQYRLLRTFVKQDDMVLMIQAPLSPADFLRHDTFGRMYMEAVGSKRFETMKARLQQPDPAKGMKEISEHIDTTMLNRWNQKKEDAYETMRPARRQRIESFRFDVFFQNMDGIFPQKLRTPENLTLIAELASLNGISETDMRKFVNRAINPNKQTFDAEKLKHQIYASRPKVQPVTDRYAMAPVAFLQEKQGDAPVSYADKLLIQRLADEYGFGNDVINTLIEYVLKMTNQKFPTAYVEKVAGTWKRLHVQNREDALAAVRSDPRPQKQNTASVPDWYNDVETEQAGEDLMAKVRRQQQKLKGDGNGTNED</sequence>
<comment type="similarity">
    <text evidence="1">Belongs to the DnaB/DnaD family.</text>
</comment>
<dbReference type="InterPro" id="IPR058660">
    <property type="entry name" value="WHD_DnaB"/>
</dbReference>
<name>A0A7W8CYL4_9FIRM</name>
<evidence type="ECO:0000256" key="1">
    <source>
        <dbReference type="ARBA" id="ARBA00093462"/>
    </source>
</evidence>
<dbReference type="AlphaFoldDB" id="A0A7W8CYL4"/>
<dbReference type="Pfam" id="PF25888">
    <property type="entry name" value="WHD_DnaB"/>
    <property type="match status" value="1"/>
</dbReference>
<dbReference type="Proteomes" id="UP000539953">
    <property type="component" value="Unassembled WGS sequence"/>
</dbReference>
<dbReference type="Pfam" id="PF07261">
    <property type="entry name" value="DnaB_2"/>
    <property type="match status" value="1"/>
</dbReference>
<dbReference type="EMBL" id="JACHHK010000008">
    <property type="protein sequence ID" value="MBB5183781.1"/>
    <property type="molecule type" value="Genomic_DNA"/>
</dbReference>
<dbReference type="InterPro" id="IPR006343">
    <property type="entry name" value="DnaB/C_C"/>
</dbReference>
<protein>
    <submittedName>
        <fullName evidence="5">Replication initiation and membrane attachment protein</fullName>
    </submittedName>
</protein>
<evidence type="ECO:0000259" key="3">
    <source>
        <dbReference type="Pfam" id="PF07261"/>
    </source>
</evidence>
<dbReference type="Gene3D" id="1.10.10.630">
    <property type="entry name" value="DnaD domain-like"/>
    <property type="match status" value="1"/>
</dbReference>